<keyword evidence="2" id="KW-1185">Reference proteome</keyword>
<dbReference type="EMBL" id="CM042031">
    <property type="protein sequence ID" value="KAI3784598.1"/>
    <property type="molecule type" value="Genomic_DNA"/>
</dbReference>
<comment type="caution">
    <text evidence="1">The sequence shown here is derived from an EMBL/GenBank/DDBJ whole genome shotgun (WGS) entry which is preliminary data.</text>
</comment>
<gene>
    <name evidence="1" type="ORF">L1987_43700</name>
</gene>
<protein>
    <submittedName>
        <fullName evidence="1">Uncharacterized protein</fullName>
    </submittedName>
</protein>
<dbReference type="Proteomes" id="UP001056120">
    <property type="component" value="Linkage Group LG14"/>
</dbReference>
<reference evidence="2" key="1">
    <citation type="journal article" date="2022" name="Mol. Ecol. Resour.">
        <title>The genomes of chicory, endive, great burdock and yacon provide insights into Asteraceae palaeo-polyploidization history and plant inulin production.</title>
        <authorList>
            <person name="Fan W."/>
            <person name="Wang S."/>
            <person name="Wang H."/>
            <person name="Wang A."/>
            <person name="Jiang F."/>
            <person name="Liu H."/>
            <person name="Zhao H."/>
            <person name="Xu D."/>
            <person name="Zhang Y."/>
        </authorList>
    </citation>
    <scope>NUCLEOTIDE SEQUENCE [LARGE SCALE GENOMIC DNA]</scope>
    <source>
        <strain evidence="2">cv. Yunnan</strain>
    </source>
</reference>
<evidence type="ECO:0000313" key="2">
    <source>
        <dbReference type="Proteomes" id="UP001056120"/>
    </source>
</evidence>
<accession>A0ACB9GM64</accession>
<organism evidence="1 2">
    <name type="scientific">Smallanthus sonchifolius</name>
    <dbReference type="NCBI Taxonomy" id="185202"/>
    <lineage>
        <taxon>Eukaryota</taxon>
        <taxon>Viridiplantae</taxon>
        <taxon>Streptophyta</taxon>
        <taxon>Embryophyta</taxon>
        <taxon>Tracheophyta</taxon>
        <taxon>Spermatophyta</taxon>
        <taxon>Magnoliopsida</taxon>
        <taxon>eudicotyledons</taxon>
        <taxon>Gunneridae</taxon>
        <taxon>Pentapetalae</taxon>
        <taxon>asterids</taxon>
        <taxon>campanulids</taxon>
        <taxon>Asterales</taxon>
        <taxon>Asteraceae</taxon>
        <taxon>Asteroideae</taxon>
        <taxon>Heliantheae alliance</taxon>
        <taxon>Millerieae</taxon>
        <taxon>Smallanthus</taxon>
    </lineage>
</organism>
<sequence length="375" mass="42221">MRATEEPYTHLSEYEATCGTIGGQGFTADEVKLVLFQFSLKDWEKQWFLSLLSASIATWAELQQQFLDEYFPPHKTNEAQAAIRDFKQQSREPFYEAIKRFKELLRNCPHHGIEKWELLQAFYDGLLSEDVKDVNATSAMTTKRQANASRRTKTGVTAKAVDYETQKRMDAMELQMVRLGRPSGRESKAEEVNQVGGDKKQDMNATHYHLGLRNHPNLRVGVSSSTRIVNKAIIKADTKEIKYQQQGNQQNKRENGGDPQLTAILESLKRIEQDREIQVKTNESFERQLGQLAEKIAEVAGRPPGQLPSDTKLNPQGSRNANVSEVSTLRSGKVYNKVTPASPDVEGVVVDLGEDGESDSDSEAVLLNKLKSNFF</sequence>
<evidence type="ECO:0000313" key="1">
    <source>
        <dbReference type="EMBL" id="KAI3784598.1"/>
    </source>
</evidence>
<proteinExistence type="predicted"/>
<name>A0ACB9GM64_9ASTR</name>
<reference evidence="1 2" key="2">
    <citation type="journal article" date="2022" name="Mol. Ecol. Resour.">
        <title>The genomes of chicory, endive, great burdock and yacon provide insights into Asteraceae paleo-polyploidization history and plant inulin production.</title>
        <authorList>
            <person name="Fan W."/>
            <person name="Wang S."/>
            <person name="Wang H."/>
            <person name="Wang A."/>
            <person name="Jiang F."/>
            <person name="Liu H."/>
            <person name="Zhao H."/>
            <person name="Xu D."/>
            <person name="Zhang Y."/>
        </authorList>
    </citation>
    <scope>NUCLEOTIDE SEQUENCE [LARGE SCALE GENOMIC DNA]</scope>
    <source>
        <strain evidence="2">cv. Yunnan</strain>
        <tissue evidence="1">Leaves</tissue>
    </source>
</reference>